<protein>
    <submittedName>
        <fullName evidence="2">Uncharacterized protein</fullName>
    </submittedName>
</protein>
<dbReference type="OrthoDB" id="2238444at2759"/>
<dbReference type="EMBL" id="CH476744">
    <property type="protein sequence ID" value="EIE89178.1"/>
    <property type="molecule type" value="Genomic_DNA"/>
</dbReference>
<dbReference type="Proteomes" id="UP000009138">
    <property type="component" value="Unassembled WGS sequence"/>
</dbReference>
<evidence type="ECO:0000256" key="1">
    <source>
        <dbReference type="SAM" id="Coils"/>
    </source>
</evidence>
<organism evidence="2 3">
    <name type="scientific">Rhizopus delemar (strain RA 99-880 / ATCC MYA-4621 / FGSC 9543 / NRRL 43880)</name>
    <name type="common">Mucormycosis agent</name>
    <name type="synonym">Rhizopus arrhizus var. delemar</name>
    <dbReference type="NCBI Taxonomy" id="246409"/>
    <lineage>
        <taxon>Eukaryota</taxon>
        <taxon>Fungi</taxon>
        <taxon>Fungi incertae sedis</taxon>
        <taxon>Mucoromycota</taxon>
        <taxon>Mucoromycotina</taxon>
        <taxon>Mucoromycetes</taxon>
        <taxon>Mucorales</taxon>
        <taxon>Mucorineae</taxon>
        <taxon>Rhizopodaceae</taxon>
        <taxon>Rhizopus</taxon>
    </lineage>
</organism>
<reference evidence="2 3" key="1">
    <citation type="journal article" date="2009" name="PLoS Genet.">
        <title>Genomic analysis of the basal lineage fungus Rhizopus oryzae reveals a whole-genome duplication.</title>
        <authorList>
            <person name="Ma L.-J."/>
            <person name="Ibrahim A.S."/>
            <person name="Skory C."/>
            <person name="Grabherr M.G."/>
            <person name="Burger G."/>
            <person name="Butler M."/>
            <person name="Elias M."/>
            <person name="Idnurm A."/>
            <person name="Lang B.F."/>
            <person name="Sone T."/>
            <person name="Abe A."/>
            <person name="Calvo S.E."/>
            <person name="Corrochano L.M."/>
            <person name="Engels R."/>
            <person name="Fu J."/>
            <person name="Hansberg W."/>
            <person name="Kim J.-M."/>
            <person name="Kodira C.D."/>
            <person name="Koehrsen M.J."/>
            <person name="Liu B."/>
            <person name="Miranda-Saavedra D."/>
            <person name="O'Leary S."/>
            <person name="Ortiz-Castellanos L."/>
            <person name="Poulter R."/>
            <person name="Rodriguez-Romero J."/>
            <person name="Ruiz-Herrera J."/>
            <person name="Shen Y.-Q."/>
            <person name="Zeng Q."/>
            <person name="Galagan J."/>
            <person name="Birren B.W."/>
            <person name="Cuomo C.A."/>
            <person name="Wickes B.L."/>
        </authorList>
    </citation>
    <scope>NUCLEOTIDE SEQUENCE [LARGE SCALE GENOMIC DNA]</scope>
    <source>
        <strain evidence="3">RA 99-880 / ATCC MYA-4621 / FGSC 9543 / NRRL 43880</strain>
    </source>
</reference>
<name>I1CL48_RHIO9</name>
<feature type="coiled-coil region" evidence="1">
    <location>
        <begin position="1"/>
        <end position="64"/>
    </location>
</feature>
<dbReference type="VEuPathDB" id="FungiDB:RO3G_13889"/>
<accession>I1CL48</accession>
<dbReference type="GeneID" id="93620854"/>
<evidence type="ECO:0000313" key="3">
    <source>
        <dbReference type="Proteomes" id="UP000009138"/>
    </source>
</evidence>
<dbReference type="RefSeq" id="XP_067524574.1">
    <property type="nucleotide sequence ID" value="XM_067668473.1"/>
</dbReference>
<evidence type="ECO:0000313" key="2">
    <source>
        <dbReference type="EMBL" id="EIE89178.1"/>
    </source>
</evidence>
<dbReference type="OMA" id="IANIRDC"/>
<keyword evidence="1" id="KW-0175">Coiled coil</keyword>
<keyword evidence="3" id="KW-1185">Reference proteome</keyword>
<proteinExistence type="predicted"/>
<gene>
    <name evidence="2" type="ORF">RO3G_13889</name>
</gene>
<dbReference type="AlphaFoldDB" id="I1CL48"/>
<sequence>MNELRQRLQQLAEKNSLWINQGLQNMTTSRLVIQQQVSGLNNLMNEHRQQLTNVKDALQDQKLTFHSMAANANSVSQVLQAHTSSLSNKNTLVQHIKSAVNIQQSSLKNILERLKKLDQA</sequence>
<dbReference type="InParanoid" id="I1CL48"/>